<dbReference type="AlphaFoldDB" id="A0AAD8JWE8"/>
<comment type="caution">
    <text evidence="3">The sequence shown here is derived from an EMBL/GenBank/DDBJ whole genome shotgun (WGS) entry which is preliminary data.</text>
</comment>
<dbReference type="EMBL" id="JAUHHV010000010">
    <property type="protein sequence ID" value="KAK1409917.1"/>
    <property type="molecule type" value="Genomic_DNA"/>
</dbReference>
<evidence type="ECO:0008006" key="5">
    <source>
        <dbReference type="Google" id="ProtNLM"/>
    </source>
</evidence>
<reference evidence="3" key="1">
    <citation type="journal article" date="2023" name="bioRxiv">
        <title>Improved chromosome-level genome assembly for marigold (Tagetes erecta).</title>
        <authorList>
            <person name="Jiang F."/>
            <person name="Yuan L."/>
            <person name="Wang S."/>
            <person name="Wang H."/>
            <person name="Xu D."/>
            <person name="Wang A."/>
            <person name="Fan W."/>
        </authorList>
    </citation>
    <scope>NUCLEOTIDE SEQUENCE</scope>
    <source>
        <strain evidence="3">WSJ</strain>
        <tissue evidence="3">Leaf</tissue>
    </source>
</reference>
<feature type="compositionally biased region" description="Acidic residues" evidence="2">
    <location>
        <begin position="103"/>
        <end position="112"/>
    </location>
</feature>
<evidence type="ECO:0000313" key="3">
    <source>
        <dbReference type="EMBL" id="KAK1409917.1"/>
    </source>
</evidence>
<feature type="region of interest" description="Disordered" evidence="2">
    <location>
        <begin position="53"/>
        <end position="125"/>
    </location>
</feature>
<feature type="compositionally biased region" description="Basic and acidic residues" evidence="2">
    <location>
        <begin position="88"/>
        <end position="102"/>
    </location>
</feature>
<evidence type="ECO:0000256" key="2">
    <source>
        <dbReference type="SAM" id="MobiDB-lite"/>
    </source>
</evidence>
<proteinExistence type="inferred from homology"/>
<keyword evidence="4" id="KW-1185">Reference proteome</keyword>
<organism evidence="3 4">
    <name type="scientific">Tagetes erecta</name>
    <name type="common">African marigold</name>
    <dbReference type="NCBI Taxonomy" id="13708"/>
    <lineage>
        <taxon>Eukaryota</taxon>
        <taxon>Viridiplantae</taxon>
        <taxon>Streptophyta</taxon>
        <taxon>Embryophyta</taxon>
        <taxon>Tracheophyta</taxon>
        <taxon>Spermatophyta</taxon>
        <taxon>Magnoliopsida</taxon>
        <taxon>eudicotyledons</taxon>
        <taxon>Gunneridae</taxon>
        <taxon>Pentapetalae</taxon>
        <taxon>asterids</taxon>
        <taxon>campanulids</taxon>
        <taxon>Asterales</taxon>
        <taxon>Asteraceae</taxon>
        <taxon>Asteroideae</taxon>
        <taxon>Heliantheae alliance</taxon>
        <taxon>Tageteae</taxon>
        <taxon>Tagetes</taxon>
    </lineage>
</organism>
<feature type="compositionally biased region" description="Basic residues" evidence="2">
    <location>
        <begin position="60"/>
        <end position="71"/>
    </location>
</feature>
<evidence type="ECO:0000313" key="4">
    <source>
        <dbReference type="Proteomes" id="UP001229421"/>
    </source>
</evidence>
<dbReference type="GO" id="GO:0010150">
    <property type="term" value="P:leaf senescence"/>
    <property type="evidence" value="ECO:0007669"/>
    <property type="project" value="UniProtKB-ARBA"/>
</dbReference>
<comment type="similarity">
    <text evidence="1">Belongs to the senescence regulator S40 family.</text>
</comment>
<dbReference type="Pfam" id="PF04520">
    <property type="entry name" value="Senescence_reg"/>
    <property type="match status" value="1"/>
</dbReference>
<sequence>MAASNTYFITPTHKFLPSEITITNSIGSNYSDSMFEFDESDVWNVAISPEVRKPVPNPRISKRSTSAKKRQIGGTPASLPVSVPDWSKILKEDCTENRRRDSDDDDFDEDYSSGDGEDRIPPHEFLARMRTASFSVHEGIGRKLKGRDLSRVRNAVLEKLGFED</sequence>
<dbReference type="Proteomes" id="UP001229421">
    <property type="component" value="Unassembled WGS sequence"/>
</dbReference>
<dbReference type="PANTHER" id="PTHR46525:SF2">
    <property type="entry name" value="EMB|CAB72159.1"/>
    <property type="match status" value="1"/>
</dbReference>
<feature type="compositionally biased region" description="Basic and acidic residues" evidence="2">
    <location>
        <begin position="116"/>
        <end position="125"/>
    </location>
</feature>
<dbReference type="PANTHER" id="PTHR46525">
    <property type="entry name" value="EMB|CAB72159.1"/>
    <property type="match status" value="1"/>
</dbReference>
<name>A0AAD8JWE8_TARER</name>
<protein>
    <recommendedName>
        <fullName evidence="5">Senescence regulator</fullName>
    </recommendedName>
</protein>
<dbReference type="InterPro" id="IPR007608">
    <property type="entry name" value="Senescence_reg_S40"/>
</dbReference>
<evidence type="ECO:0000256" key="1">
    <source>
        <dbReference type="ARBA" id="ARBA00034773"/>
    </source>
</evidence>
<gene>
    <name evidence="3" type="ORF">QVD17_36447</name>
</gene>
<accession>A0AAD8JWE8</accession>